<dbReference type="GO" id="GO:0009279">
    <property type="term" value="C:cell outer membrane"/>
    <property type="evidence" value="ECO:0007669"/>
    <property type="project" value="UniProtKB-SubCell"/>
</dbReference>
<evidence type="ECO:0000256" key="4">
    <source>
        <dbReference type="ARBA" id="ARBA00022692"/>
    </source>
</evidence>
<evidence type="ECO:0000256" key="1">
    <source>
        <dbReference type="ARBA" id="ARBA00004571"/>
    </source>
</evidence>
<keyword evidence="4" id="KW-0812">Transmembrane</keyword>
<evidence type="ECO:0000256" key="7">
    <source>
        <dbReference type="ARBA" id="ARBA00023237"/>
    </source>
</evidence>
<keyword evidence="6" id="KW-0472">Membrane</keyword>
<dbReference type="KEGG" id="slut:H9L13_11885"/>
<evidence type="ECO:0008006" key="11">
    <source>
        <dbReference type="Google" id="ProtNLM"/>
    </source>
</evidence>
<proteinExistence type="predicted"/>
<keyword evidence="7" id="KW-0998">Cell outer membrane</keyword>
<dbReference type="RefSeq" id="WP_187537880.1">
    <property type="nucleotide sequence ID" value="NZ_BAABJT010000001.1"/>
</dbReference>
<protein>
    <recommendedName>
        <fullName evidence="11">TonB-dependent receptor</fullName>
    </recommendedName>
</protein>
<dbReference type="GO" id="GO:0044718">
    <property type="term" value="P:siderophore transmembrane transport"/>
    <property type="evidence" value="ECO:0007669"/>
    <property type="project" value="TreeGrafter"/>
</dbReference>
<feature type="compositionally biased region" description="Basic and acidic residues" evidence="8">
    <location>
        <begin position="189"/>
        <end position="199"/>
    </location>
</feature>
<evidence type="ECO:0000256" key="3">
    <source>
        <dbReference type="ARBA" id="ARBA00022452"/>
    </source>
</evidence>
<evidence type="ECO:0000256" key="5">
    <source>
        <dbReference type="ARBA" id="ARBA00022729"/>
    </source>
</evidence>
<comment type="subcellular location">
    <subcellularLocation>
        <location evidence="1">Cell outer membrane</location>
        <topology evidence="1">Multi-pass membrane protein</topology>
    </subcellularLocation>
</comment>
<dbReference type="Gene3D" id="2.170.130.10">
    <property type="entry name" value="TonB-dependent receptor, plug domain"/>
    <property type="match status" value="1"/>
</dbReference>
<dbReference type="Proteomes" id="UP000515971">
    <property type="component" value="Chromosome"/>
</dbReference>
<dbReference type="InterPro" id="IPR037066">
    <property type="entry name" value="Plug_dom_sf"/>
</dbReference>
<reference evidence="9 10" key="1">
    <citation type="submission" date="2020-08" db="EMBL/GenBank/DDBJ databases">
        <title>Genome sequence of Sphingomonas lutea KCTC 23642T.</title>
        <authorList>
            <person name="Hyun D.-W."/>
            <person name="Bae J.-W."/>
        </authorList>
    </citation>
    <scope>NUCLEOTIDE SEQUENCE [LARGE SCALE GENOMIC DNA]</scope>
    <source>
        <strain evidence="9 10">KCTC 23642</strain>
    </source>
</reference>
<keyword evidence="3" id="KW-1134">Transmembrane beta strand</keyword>
<dbReference type="GO" id="GO:0015344">
    <property type="term" value="F:siderophore uptake transmembrane transporter activity"/>
    <property type="evidence" value="ECO:0007669"/>
    <property type="project" value="TreeGrafter"/>
</dbReference>
<sequence>MIVSRKPAGGRSRGHILTYLIGAALPGIAAPALGQATSANPEILVIGERPLLGIRAERIVTADDIATYGAATVGEVLDEIARERGNIGEESVYLVDGRRVAGLGSIDRFPPEALARIEVLPEGSGMRFGAAGTKRVINILLKPQVRTTAGRAAFGIATEGGVGSRAGEVGFSTIRRPRRINVTLRTRSEDALRESDRDTIQPPGSPVGLGEFRSLRPELDNSELRLSAADSIAGSIDANISARLASGRTRSGLGLDAAGEPLEQRSRTRAGSIELQLNADAGPWLMGVFGNYSHDRNRTDIGREGSATRTSSIATNAGAELTAAGPLFDLPAGPLSLSLRAGLDRDSLGGSSERFVQWRREVSAGLQIPLTSAGAGPLAALGDLTAGIELRRTYVSQVGTLTNSTWSLQWRPAEWLRVDGAVTTGRTPPTLSLVAAPLLATPGVRYLDPVTGETVDVIEVTGGSPGLGAQRAASRRLALQVRPLRKVPLTLAAEYLSTRNRDLVTILPQGSELLLLAFPERFVRAPGGVLTQVDSRPVTFARQSEDQLRSTLNLELPVPSSDRGGRFQINLAHNWVRNSKLVIRAGLGEVDLLSGAAIALGGGARPRHELEVSAGYAERGMGVRLTGQHRSAASLLLSDTADTNLLRFAPLTTIGLRAFVDGPRLVPSADWLTGTRLTLSVVNLGNARQQVRDSRGLTPLRFQPVYSDPAGRSLMLELRKTF</sequence>
<evidence type="ECO:0000313" key="10">
    <source>
        <dbReference type="Proteomes" id="UP000515971"/>
    </source>
</evidence>
<dbReference type="InterPro" id="IPR036942">
    <property type="entry name" value="Beta-barrel_TonB_sf"/>
</dbReference>
<dbReference type="AlphaFoldDB" id="A0A7G9SHG6"/>
<evidence type="ECO:0000256" key="6">
    <source>
        <dbReference type="ARBA" id="ARBA00023136"/>
    </source>
</evidence>
<dbReference type="EMBL" id="CP060718">
    <property type="protein sequence ID" value="QNN67291.1"/>
    <property type="molecule type" value="Genomic_DNA"/>
</dbReference>
<keyword evidence="2" id="KW-0813">Transport</keyword>
<dbReference type="PANTHER" id="PTHR30069">
    <property type="entry name" value="TONB-DEPENDENT OUTER MEMBRANE RECEPTOR"/>
    <property type="match status" value="1"/>
</dbReference>
<feature type="region of interest" description="Disordered" evidence="8">
    <location>
        <begin position="189"/>
        <end position="212"/>
    </location>
</feature>
<evidence type="ECO:0000256" key="2">
    <source>
        <dbReference type="ARBA" id="ARBA00022448"/>
    </source>
</evidence>
<keyword evidence="5" id="KW-0732">Signal</keyword>
<keyword evidence="10" id="KW-1185">Reference proteome</keyword>
<dbReference type="InterPro" id="IPR039426">
    <property type="entry name" value="TonB-dep_rcpt-like"/>
</dbReference>
<organism evidence="9 10">
    <name type="scientific">Sphingomonas lutea</name>
    <dbReference type="NCBI Taxonomy" id="1045317"/>
    <lineage>
        <taxon>Bacteria</taxon>
        <taxon>Pseudomonadati</taxon>
        <taxon>Pseudomonadota</taxon>
        <taxon>Alphaproteobacteria</taxon>
        <taxon>Sphingomonadales</taxon>
        <taxon>Sphingomonadaceae</taxon>
        <taxon>Sphingomonas</taxon>
    </lineage>
</organism>
<dbReference type="PANTHER" id="PTHR30069:SF29">
    <property type="entry name" value="HEMOGLOBIN AND HEMOGLOBIN-HAPTOGLOBIN-BINDING PROTEIN 1-RELATED"/>
    <property type="match status" value="1"/>
</dbReference>
<evidence type="ECO:0000313" key="9">
    <source>
        <dbReference type="EMBL" id="QNN67291.1"/>
    </source>
</evidence>
<accession>A0A7G9SHG6</accession>
<gene>
    <name evidence="9" type="ORF">H9L13_11885</name>
</gene>
<name>A0A7G9SHG6_9SPHN</name>
<dbReference type="SUPFAM" id="SSF56935">
    <property type="entry name" value="Porins"/>
    <property type="match status" value="1"/>
</dbReference>
<evidence type="ECO:0000256" key="8">
    <source>
        <dbReference type="SAM" id="MobiDB-lite"/>
    </source>
</evidence>
<dbReference type="Gene3D" id="2.40.170.20">
    <property type="entry name" value="TonB-dependent receptor, beta-barrel domain"/>
    <property type="match status" value="1"/>
</dbReference>